<reference evidence="1 2" key="1">
    <citation type="journal article" date="2015" name="Genome Announc.">
        <title>Draft Genome Sequence of the Terrestrial Cyanobacterium Scytonema millei VB511283, Isolated from Eastern India.</title>
        <authorList>
            <person name="Sen D."/>
            <person name="Chandrababunaidu M.M."/>
            <person name="Singh D."/>
            <person name="Sanghi N."/>
            <person name="Ghorai A."/>
            <person name="Mishra G.P."/>
            <person name="Madduluri M."/>
            <person name="Adhikary S.P."/>
            <person name="Tripathy S."/>
        </authorList>
    </citation>
    <scope>NUCLEOTIDE SEQUENCE [LARGE SCALE GENOMIC DNA]</scope>
    <source>
        <strain evidence="1 2">VB511283</strain>
    </source>
</reference>
<dbReference type="EMBL" id="JTJC03000003">
    <property type="protein sequence ID" value="NHC35751.1"/>
    <property type="molecule type" value="Genomic_DNA"/>
</dbReference>
<comment type="caution">
    <text evidence="1">The sequence shown here is derived from an EMBL/GenBank/DDBJ whole genome shotgun (WGS) entry which is preliminary data.</text>
</comment>
<organism evidence="1 2">
    <name type="scientific">Scytonema millei VB511283</name>
    <dbReference type="NCBI Taxonomy" id="1245923"/>
    <lineage>
        <taxon>Bacteria</taxon>
        <taxon>Bacillati</taxon>
        <taxon>Cyanobacteriota</taxon>
        <taxon>Cyanophyceae</taxon>
        <taxon>Nostocales</taxon>
        <taxon>Scytonemataceae</taxon>
        <taxon>Scytonema</taxon>
    </lineage>
</organism>
<name>A0A9X5E6D3_9CYAN</name>
<keyword evidence="2" id="KW-1185">Reference proteome</keyword>
<accession>A0A9X5E6D3</accession>
<proteinExistence type="predicted"/>
<dbReference type="AlphaFoldDB" id="A0A9X5E6D3"/>
<gene>
    <name evidence="1" type="ORF">QH73_0013985</name>
</gene>
<evidence type="ECO:0000313" key="2">
    <source>
        <dbReference type="Proteomes" id="UP000031532"/>
    </source>
</evidence>
<dbReference type="RefSeq" id="WP_039713303.1">
    <property type="nucleotide sequence ID" value="NZ_JTJC03000003.1"/>
</dbReference>
<protein>
    <submittedName>
        <fullName evidence="1">Uncharacterized protein</fullName>
    </submittedName>
</protein>
<sequence>MNLRAIIFSSVVTAAIGAVIGLAAARIGQRDFNQLRFEGKHYEGMQNRYVLVGASVGLAVGLGQECVRQLKAERDRETE</sequence>
<dbReference type="Proteomes" id="UP000031532">
    <property type="component" value="Unassembled WGS sequence"/>
</dbReference>
<evidence type="ECO:0000313" key="1">
    <source>
        <dbReference type="EMBL" id="NHC35751.1"/>
    </source>
</evidence>